<feature type="region of interest" description="Disordered" evidence="1">
    <location>
        <begin position="1"/>
        <end position="31"/>
    </location>
</feature>
<sequence>MHGDRTPRPTRPDPPCSGRRAGAGHHGGGDEVVSKVVSTMKGSGGCVTLTSSAFLPCLPPITPCLPHSSTLYSLSPQPLPLLGAPPHSPSLQTHDTHPMPPALRPLPTSTPTHIPPPPTSPLPTSIHPPPKAGRGGAGQAGGGAAWWTLTHWGRDIHDPLGESVWGCTVVMGVCLVVCLMVNQQQQQHLQHLGFLIL</sequence>
<accession>A0A5B7DUX3</accession>
<name>A0A5B7DUX3_PORTR</name>
<comment type="caution">
    <text evidence="2">The sequence shown here is derived from an EMBL/GenBank/DDBJ whole genome shotgun (WGS) entry which is preliminary data.</text>
</comment>
<reference evidence="2 3" key="1">
    <citation type="submission" date="2019-05" db="EMBL/GenBank/DDBJ databases">
        <title>Another draft genome of Portunus trituberculatus and its Hox gene families provides insights of decapod evolution.</title>
        <authorList>
            <person name="Jeong J.-H."/>
            <person name="Song I."/>
            <person name="Kim S."/>
            <person name="Choi T."/>
            <person name="Kim D."/>
            <person name="Ryu S."/>
            <person name="Kim W."/>
        </authorList>
    </citation>
    <scope>NUCLEOTIDE SEQUENCE [LARGE SCALE GENOMIC DNA]</scope>
    <source>
        <tissue evidence="2">Muscle</tissue>
    </source>
</reference>
<dbReference type="AlphaFoldDB" id="A0A5B7DUX3"/>
<dbReference type="Proteomes" id="UP000324222">
    <property type="component" value="Unassembled WGS sequence"/>
</dbReference>
<dbReference type="EMBL" id="VSRR010001370">
    <property type="protein sequence ID" value="MPC24746.1"/>
    <property type="molecule type" value="Genomic_DNA"/>
</dbReference>
<organism evidence="2 3">
    <name type="scientific">Portunus trituberculatus</name>
    <name type="common">Swimming crab</name>
    <name type="synonym">Neptunus trituberculatus</name>
    <dbReference type="NCBI Taxonomy" id="210409"/>
    <lineage>
        <taxon>Eukaryota</taxon>
        <taxon>Metazoa</taxon>
        <taxon>Ecdysozoa</taxon>
        <taxon>Arthropoda</taxon>
        <taxon>Crustacea</taxon>
        <taxon>Multicrustacea</taxon>
        <taxon>Malacostraca</taxon>
        <taxon>Eumalacostraca</taxon>
        <taxon>Eucarida</taxon>
        <taxon>Decapoda</taxon>
        <taxon>Pleocyemata</taxon>
        <taxon>Brachyura</taxon>
        <taxon>Eubrachyura</taxon>
        <taxon>Portunoidea</taxon>
        <taxon>Portunidae</taxon>
        <taxon>Portuninae</taxon>
        <taxon>Portunus</taxon>
    </lineage>
</organism>
<evidence type="ECO:0000313" key="2">
    <source>
        <dbReference type="EMBL" id="MPC24746.1"/>
    </source>
</evidence>
<protein>
    <submittedName>
        <fullName evidence="2">Uncharacterized protein</fullName>
    </submittedName>
</protein>
<feature type="region of interest" description="Disordered" evidence="1">
    <location>
        <begin position="107"/>
        <end position="140"/>
    </location>
</feature>
<evidence type="ECO:0000256" key="1">
    <source>
        <dbReference type="SAM" id="MobiDB-lite"/>
    </source>
</evidence>
<feature type="compositionally biased region" description="Basic and acidic residues" evidence="1">
    <location>
        <begin position="1"/>
        <end position="11"/>
    </location>
</feature>
<evidence type="ECO:0000313" key="3">
    <source>
        <dbReference type="Proteomes" id="UP000324222"/>
    </source>
</evidence>
<proteinExistence type="predicted"/>
<keyword evidence="3" id="KW-1185">Reference proteome</keyword>
<feature type="compositionally biased region" description="Pro residues" evidence="1">
    <location>
        <begin position="113"/>
        <end position="131"/>
    </location>
</feature>
<gene>
    <name evidence="2" type="ORF">E2C01_017840</name>
</gene>